<accession>A0A1Q9G6Y3</accession>
<organism evidence="1 2">
    <name type="scientific">Photobacterium proteolyticum</name>
    <dbReference type="NCBI Taxonomy" id="1903952"/>
    <lineage>
        <taxon>Bacteria</taxon>
        <taxon>Pseudomonadati</taxon>
        <taxon>Pseudomonadota</taxon>
        <taxon>Gammaproteobacteria</taxon>
        <taxon>Vibrionales</taxon>
        <taxon>Vibrionaceae</taxon>
        <taxon>Photobacterium</taxon>
    </lineage>
</organism>
<keyword evidence="2" id="KW-1185">Reference proteome</keyword>
<dbReference type="PANTHER" id="PTHR35145">
    <property type="entry name" value="CYTOPLASMIC PROTEIN-RELATED"/>
    <property type="match status" value="1"/>
</dbReference>
<evidence type="ECO:0008006" key="3">
    <source>
        <dbReference type="Google" id="ProtNLM"/>
    </source>
</evidence>
<dbReference type="InterPro" id="IPR038056">
    <property type="entry name" value="YjbR-like_sf"/>
</dbReference>
<evidence type="ECO:0000313" key="1">
    <source>
        <dbReference type="EMBL" id="OLQ70083.1"/>
    </source>
</evidence>
<proteinExistence type="predicted"/>
<evidence type="ECO:0000313" key="2">
    <source>
        <dbReference type="Proteomes" id="UP000186905"/>
    </source>
</evidence>
<reference evidence="1 2" key="1">
    <citation type="submission" date="2016-09" db="EMBL/GenBank/DDBJ databases">
        <title>Photobacterium proteolyticum sp. nov. a protease producing bacterium isolated from ocean sediments of Laizhou Bay.</title>
        <authorList>
            <person name="Li Y."/>
        </authorList>
    </citation>
    <scope>NUCLEOTIDE SEQUENCE [LARGE SCALE GENOMIC DNA]</scope>
    <source>
        <strain evidence="1 2">13-12</strain>
    </source>
</reference>
<dbReference type="SUPFAM" id="SSF142906">
    <property type="entry name" value="YjbR-like"/>
    <property type="match status" value="1"/>
</dbReference>
<comment type="caution">
    <text evidence="1">The sequence shown here is derived from an EMBL/GenBank/DDBJ whole genome shotgun (WGS) entry which is preliminary data.</text>
</comment>
<dbReference type="InterPro" id="IPR007351">
    <property type="entry name" value="YjbR"/>
</dbReference>
<dbReference type="STRING" id="1903952.BIT28_11155"/>
<protein>
    <recommendedName>
        <fullName evidence="3">MmcQ-like protein</fullName>
    </recommendedName>
</protein>
<sequence length="118" mass="13219">MKQHELEEYLGKFSGSEGSYPFGPEALVYKVMGKMFALVAIHQGVPQVTYKCQPADGEVLVSQFEGIIPGYHMNKRHWITVSLSSDVNDAMLVDLADKSYQLVVSKLRKVDREALSQL</sequence>
<dbReference type="AlphaFoldDB" id="A0A1Q9G6Y3"/>
<dbReference type="OrthoDB" id="3194910at2"/>
<gene>
    <name evidence="1" type="ORF">BIT28_11155</name>
</gene>
<name>A0A1Q9G6Y3_9GAMM</name>
<dbReference type="Pfam" id="PF04237">
    <property type="entry name" value="YjbR"/>
    <property type="match status" value="1"/>
</dbReference>
<dbReference type="InterPro" id="IPR058532">
    <property type="entry name" value="YjbR/MT2646/Rv2570-like"/>
</dbReference>
<dbReference type="Gene3D" id="3.90.1150.30">
    <property type="match status" value="1"/>
</dbReference>
<dbReference type="EMBL" id="MJIL01000099">
    <property type="protein sequence ID" value="OLQ70083.1"/>
    <property type="molecule type" value="Genomic_DNA"/>
</dbReference>
<dbReference type="RefSeq" id="WP_075768082.1">
    <property type="nucleotide sequence ID" value="NZ_MJIL01000099.1"/>
</dbReference>
<dbReference type="Proteomes" id="UP000186905">
    <property type="component" value="Unassembled WGS sequence"/>
</dbReference>
<dbReference type="PANTHER" id="PTHR35145:SF1">
    <property type="entry name" value="CYTOPLASMIC PROTEIN"/>
    <property type="match status" value="1"/>
</dbReference>